<keyword evidence="1" id="KW-0812">Transmembrane</keyword>
<name>A0A0P0NZE5_9CAUL</name>
<feature type="chain" id="PRO_5006052565" evidence="2">
    <location>
        <begin position="21"/>
        <end position="143"/>
    </location>
</feature>
<dbReference type="STRING" id="69395.AQ619_09220"/>
<gene>
    <name evidence="3" type="ORF">AQ619_09220</name>
</gene>
<dbReference type="EMBL" id="CP013002">
    <property type="protein sequence ID" value="ALL13515.1"/>
    <property type="molecule type" value="Genomic_DNA"/>
</dbReference>
<keyword evidence="1" id="KW-1133">Transmembrane helix</keyword>
<organism evidence="3 4">
    <name type="scientific">Caulobacter henricii</name>
    <dbReference type="NCBI Taxonomy" id="69395"/>
    <lineage>
        <taxon>Bacteria</taxon>
        <taxon>Pseudomonadati</taxon>
        <taxon>Pseudomonadota</taxon>
        <taxon>Alphaproteobacteria</taxon>
        <taxon>Caulobacterales</taxon>
        <taxon>Caulobacteraceae</taxon>
        <taxon>Caulobacter</taxon>
    </lineage>
</organism>
<keyword evidence="2" id="KW-0732">Signal</keyword>
<evidence type="ECO:0000313" key="3">
    <source>
        <dbReference type="EMBL" id="ALL13515.1"/>
    </source>
</evidence>
<sequence>MRLIALSAAATFPLATPALAAPAAEHLTLVEVFGHAALPVQLIMLLLVASTLCAPVLLSLDRSAALSALARGAPLLAGAASLFTLLAGAVGIANSPTVPSLTVLAPGFAEMLLLLVLGLLATFSAVVCRELATERTRALPSAD</sequence>
<dbReference type="RefSeq" id="WP_062146585.1">
    <property type="nucleotide sequence ID" value="NZ_CP013002.1"/>
</dbReference>
<feature type="signal peptide" evidence="2">
    <location>
        <begin position="1"/>
        <end position="20"/>
    </location>
</feature>
<dbReference type="KEGG" id="chq:AQ619_09220"/>
<evidence type="ECO:0000256" key="2">
    <source>
        <dbReference type="SAM" id="SignalP"/>
    </source>
</evidence>
<proteinExistence type="predicted"/>
<accession>A0A0P0NZE5</accession>
<protein>
    <submittedName>
        <fullName evidence="3">Uncharacterized protein</fullName>
    </submittedName>
</protein>
<dbReference type="AlphaFoldDB" id="A0A0P0NZE5"/>
<feature type="transmembrane region" description="Helical" evidence="1">
    <location>
        <begin position="105"/>
        <end position="128"/>
    </location>
</feature>
<feature type="transmembrane region" description="Helical" evidence="1">
    <location>
        <begin position="72"/>
        <end position="93"/>
    </location>
</feature>
<feature type="transmembrane region" description="Helical" evidence="1">
    <location>
        <begin position="36"/>
        <end position="60"/>
    </location>
</feature>
<dbReference type="Proteomes" id="UP000056905">
    <property type="component" value="Chromosome"/>
</dbReference>
<keyword evidence="4" id="KW-1185">Reference proteome</keyword>
<evidence type="ECO:0000313" key="4">
    <source>
        <dbReference type="Proteomes" id="UP000056905"/>
    </source>
</evidence>
<keyword evidence="1" id="KW-0472">Membrane</keyword>
<evidence type="ECO:0000256" key="1">
    <source>
        <dbReference type="SAM" id="Phobius"/>
    </source>
</evidence>
<reference evidence="3 4" key="1">
    <citation type="submission" date="2015-10" db="EMBL/GenBank/DDBJ databases">
        <title>Conservation of the essential genome among Caulobacter and Brevundimonas species.</title>
        <authorList>
            <person name="Scott D."/>
            <person name="Ely B."/>
        </authorList>
    </citation>
    <scope>NUCLEOTIDE SEQUENCE [LARGE SCALE GENOMIC DNA]</scope>
    <source>
        <strain evidence="3 4">CB4</strain>
    </source>
</reference>